<dbReference type="CDD" id="cd01630">
    <property type="entry name" value="HAD_KDO-like"/>
    <property type="match status" value="1"/>
</dbReference>
<accession>A0A3B1DH44</accession>
<dbReference type="SUPFAM" id="SSF56784">
    <property type="entry name" value="HAD-like"/>
    <property type="match status" value="1"/>
</dbReference>
<evidence type="ECO:0000256" key="6">
    <source>
        <dbReference type="ARBA" id="ARBA00022842"/>
    </source>
</evidence>
<protein>
    <submittedName>
        <fullName evidence="7">3-deoxy-D-manno-octulosonate 8-phosphate phosphatase</fullName>
        <ecNumber evidence="7">3.1.3.45</ecNumber>
    </submittedName>
</protein>
<comment type="cofactor">
    <cofactor evidence="1">
        <name>Mg(2+)</name>
        <dbReference type="ChEBI" id="CHEBI:18420"/>
    </cofactor>
</comment>
<keyword evidence="5 7" id="KW-0378">Hydrolase</keyword>
<evidence type="ECO:0000256" key="2">
    <source>
        <dbReference type="ARBA" id="ARBA00005893"/>
    </source>
</evidence>
<dbReference type="FunFam" id="3.40.50.1000:FF:000029">
    <property type="entry name" value="3-deoxy-D-manno-octulosonate 8-phosphate phosphatase KdsC"/>
    <property type="match status" value="1"/>
</dbReference>
<dbReference type="AlphaFoldDB" id="A0A3B1DH44"/>
<dbReference type="Pfam" id="PF08282">
    <property type="entry name" value="Hydrolase_3"/>
    <property type="match status" value="1"/>
</dbReference>
<evidence type="ECO:0000313" key="7">
    <source>
        <dbReference type="EMBL" id="VAX27977.1"/>
    </source>
</evidence>
<name>A0A3B1DH44_9ZZZZ</name>
<dbReference type="InterPro" id="IPR006549">
    <property type="entry name" value="HAD-SF_hydro_IIIA"/>
</dbReference>
<dbReference type="SFLD" id="SFLDG01136">
    <property type="entry name" value="C1.6:_Phosphoserine_Phosphatas"/>
    <property type="match status" value="1"/>
</dbReference>
<organism evidence="7">
    <name type="scientific">hydrothermal vent metagenome</name>
    <dbReference type="NCBI Taxonomy" id="652676"/>
    <lineage>
        <taxon>unclassified sequences</taxon>
        <taxon>metagenomes</taxon>
        <taxon>ecological metagenomes</taxon>
    </lineage>
</organism>
<dbReference type="GO" id="GO:0008781">
    <property type="term" value="F:N-acylneuraminate cytidylyltransferase activity"/>
    <property type="evidence" value="ECO:0007669"/>
    <property type="project" value="TreeGrafter"/>
</dbReference>
<dbReference type="InterPro" id="IPR010023">
    <property type="entry name" value="KdsC_fam"/>
</dbReference>
<evidence type="ECO:0000256" key="5">
    <source>
        <dbReference type="ARBA" id="ARBA00022801"/>
    </source>
</evidence>
<dbReference type="SFLD" id="SFLDS00003">
    <property type="entry name" value="Haloacid_Dehalogenase"/>
    <property type="match status" value="1"/>
</dbReference>
<keyword evidence="6" id="KW-0460">Magnesium</keyword>
<dbReference type="PIRSF" id="PIRSF006118">
    <property type="entry name" value="KDO8-P_Ptase"/>
    <property type="match status" value="1"/>
</dbReference>
<evidence type="ECO:0000256" key="3">
    <source>
        <dbReference type="ARBA" id="ARBA00011881"/>
    </source>
</evidence>
<dbReference type="SFLD" id="SFLDG01138">
    <property type="entry name" value="C1.6.2:_Deoxy-d-mannose-octulo"/>
    <property type="match status" value="1"/>
</dbReference>
<dbReference type="PANTHER" id="PTHR21485">
    <property type="entry name" value="HAD SUPERFAMILY MEMBERS CMAS AND KDSC"/>
    <property type="match status" value="1"/>
</dbReference>
<dbReference type="NCBIfam" id="TIGR01670">
    <property type="entry name" value="KdsC-phosphatas"/>
    <property type="match status" value="1"/>
</dbReference>
<keyword evidence="4" id="KW-0479">Metal-binding</keyword>
<dbReference type="EMBL" id="UOGH01000069">
    <property type="protein sequence ID" value="VAX27977.1"/>
    <property type="molecule type" value="Genomic_DNA"/>
</dbReference>
<comment type="subunit">
    <text evidence="3">Homotetramer.</text>
</comment>
<dbReference type="NCBIfam" id="TIGR01662">
    <property type="entry name" value="HAD-SF-IIIA"/>
    <property type="match status" value="1"/>
</dbReference>
<evidence type="ECO:0000256" key="1">
    <source>
        <dbReference type="ARBA" id="ARBA00001946"/>
    </source>
</evidence>
<dbReference type="InterPro" id="IPR050793">
    <property type="entry name" value="CMP-NeuNAc_synthase"/>
</dbReference>
<dbReference type="PANTHER" id="PTHR21485:SF3">
    <property type="entry name" value="N-ACYLNEURAMINATE CYTIDYLYLTRANSFERASE"/>
    <property type="match status" value="1"/>
</dbReference>
<gene>
    <name evidence="7" type="ORF">MNBD_NITROSPIRAE02-1235</name>
</gene>
<evidence type="ECO:0000256" key="4">
    <source>
        <dbReference type="ARBA" id="ARBA00022723"/>
    </source>
</evidence>
<dbReference type="NCBIfam" id="NF007019">
    <property type="entry name" value="PRK09484.1"/>
    <property type="match status" value="1"/>
</dbReference>
<sequence>MGPIDSTSRDNPGTQPDTEVVMEAARKIKLLILDVDGVLTDGGIILDNEGNELKSFHVRDGHGIKLLIRKGVNVAIITGRHSRVVERRAHELGIKDIYQKCFNKVIAYEQIKEKFALQDEEVAYIGDDVVDIPLLMRVGLPVTVADASEDVRAFSMIVTGNRGGRGAVREITDLILKAKGFWEGIINDYIKT</sequence>
<dbReference type="Gene3D" id="3.40.50.1000">
    <property type="entry name" value="HAD superfamily/HAD-like"/>
    <property type="match status" value="1"/>
</dbReference>
<dbReference type="GO" id="GO:0019143">
    <property type="term" value="F:3-deoxy-manno-octulosonate-8-phosphatase activity"/>
    <property type="evidence" value="ECO:0007669"/>
    <property type="project" value="UniProtKB-EC"/>
</dbReference>
<comment type="similarity">
    <text evidence="2">Belongs to the KdsC family.</text>
</comment>
<reference evidence="7" key="1">
    <citation type="submission" date="2018-06" db="EMBL/GenBank/DDBJ databases">
        <authorList>
            <person name="Zhirakovskaya E."/>
        </authorList>
    </citation>
    <scope>NUCLEOTIDE SEQUENCE</scope>
</reference>
<proteinExistence type="inferred from homology"/>
<dbReference type="InterPro" id="IPR036412">
    <property type="entry name" value="HAD-like_sf"/>
</dbReference>
<dbReference type="EC" id="3.1.3.45" evidence="7"/>
<dbReference type="InterPro" id="IPR023214">
    <property type="entry name" value="HAD_sf"/>
</dbReference>
<dbReference type="GO" id="GO:0046872">
    <property type="term" value="F:metal ion binding"/>
    <property type="evidence" value="ECO:0007669"/>
    <property type="project" value="UniProtKB-KW"/>
</dbReference>